<dbReference type="InterPro" id="IPR003395">
    <property type="entry name" value="RecF/RecN/SMC_N"/>
</dbReference>
<evidence type="ECO:0000256" key="5">
    <source>
        <dbReference type="PIRNR" id="PIRNR005719"/>
    </source>
</evidence>
<evidence type="ECO:0000256" key="2">
    <source>
        <dbReference type="ARBA" id="ARBA00004286"/>
    </source>
</evidence>
<comment type="similarity">
    <text evidence="5">Belongs to the SMC family.</text>
</comment>
<name>A0ABD1J169_9TELE</name>
<dbReference type="AlphaFoldDB" id="A0ABD1J169"/>
<keyword evidence="4 6" id="KW-0175">Coiled coil</keyword>
<keyword evidence="5" id="KW-0539">Nucleus</keyword>
<dbReference type="Proteomes" id="UP001591681">
    <property type="component" value="Unassembled WGS sequence"/>
</dbReference>
<dbReference type="Pfam" id="PF06470">
    <property type="entry name" value="SMC_hinge"/>
    <property type="match status" value="1"/>
</dbReference>
<feature type="compositionally biased region" description="Basic and acidic residues" evidence="7">
    <location>
        <begin position="136"/>
        <end position="147"/>
    </location>
</feature>
<dbReference type="SMART" id="SM00968">
    <property type="entry name" value="SMC_hinge"/>
    <property type="match status" value="1"/>
</dbReference>
<dbReference type="InterPro" id="IPR036277">
    <property type="entry name" value="SMC_hinge_sf"/>
</dbReference>
<dbReference type="Pfam" id="PF02463">
    <property type="entry name" value="SMC_N"/>
    <property type="match status" value="1"/>
</dbReference>
<dbReference type="GO" id="GO:0005694">
    <property type="term" value="C:chromosome"/>
    <property type="evidence" value="ECO:0007669"/>
    <property type="project" value="UniProtKB-SubCell"/>
</dbReference>
<dbReference type="PANTHER" id="PTHR18937:SF147">
    <property type="entry name" value="STRUCTURAL MAINTENANCE OF CHROMOSOMES PROTEIN 1B"/>
    <property type="match status" value="1"/>
</dbReference>
<dbReference type="PIRSF" id="PIRSF005719">
    <property type="entry name" value="SMC"/>
    <property type="match status" value="1"/>
</dbReference>
<feature type="domain" description="SMC hinge" evidence="8">
    <location>
        <begin position="336"/>
        <end position="454"/>
    </location>
</feature>
<dbReference type="InterPro" id="IPR010935">
    <property type="entry name" value="SMC_hinge"/>
</dbReference>
<dbReference type="Gene3D" id="3.40.50.300">
    <property type="entry name" value="P-loop containing nucleotide triphosphate hydrolases"/>
    <property type="match status" value="1"/>
</dbReference>
<evidence type="ECO:0000256" key="4">
    <source>
        <dbReference type="ARBA" id="ARBA00023054"/>
    </source>
</evidence>
<dbReference type="InterPro" id="IPR024704">
    <property type="entry name" value="SMC"/>
</dbReference>
<evidence type="ECO:0000256" key="3">
    <source>
        <dbReference type="ARBA" id="ARBA00022454"/>
    </source>
</evidence>
<comment type="caution">
    <text evidence="9">The sequence shown here is derived from an EMBL/GenBank/DDBJ whole genome shotgun (WGS) entry which is preliminary data.</text>
</comment>
<dbReference type="Gene3D" id="3.30.70.1620">
    <property type="match status" value="1"/>
</dbReference>
<proteinExistence type="inferred from homology"/>
<accession>A0ABD1J169</accession>
<dbReference type="InterPro" id="IPR027417">
    <property type="entry name" value="P-loop_NTPase"/>
</dbReference>
<evidence type="ECO:0000256" key="1">
    <source>
        <dbReference type="ARBA" id="ARBA00004123"/>
    </source>
</evidence>
<keyword evidence="10" id="KW-1185">Reference proteome</keyword>
<dbReference type="PANTHER" id="PTHR18937">
    <property type="entry name" value="STRUCTURAL MAINTENANCE OF CHROMOSOMES SMC FAMILY MEMBER"/>
    <property type="match status" value="1"/>
</dbReference>
<comment type="subcellular location">
    <subcellularLocation>
        <location evidence="2">Chromosome</location>
    </subcellularLocation>
    <subcellularLocation>
        <location evidence="1 5">Nucleus</location>
    </subcellularLocation>
</comment>
<dbReference type="Gene3D" id="1.20.1060.20">
    <property type="match status" value="1"/>
</dbReference>
<evidence type="ECO:0000256" key="7">
    <source>
        <dbReference type="SAM" id="MobiDB-lite"/>
    </source>
</evidence>
<feature type="compositionally biased region" description="Polar residues" evidence="7">
    <location>
        <begin position="121"/>
        <end position="134"/>
    </location>
</feature>
<sequence>MKKKRSFFSSYRLSLNFQSGRVHAPLIMNLHDIPQARKFQGLLDDGSACRLQLSLFQLYHNERGSQAVSESLRERQEAVAAQRNVLDTWEETVKNQKKEHGRLSRELQQVEKKIRGEEQKLTTQRSQYTKARVNTSHHENKAKEGRAGLRKGQRQREEKEGQLEGLRTQLQELERAWKSYERQAKKEETTRGRDLKRYEELKEVYRKQAAMLEQQLEKLQWEVKADGEKLEFDRRRKLEVEANVKSCQAQLDDYRKRADKLEEYITSCTRSVEELRVQEESLCEALEGRRVRSLEVNAELGQVLGELQNAHVDHQENRRRQKRQDVLDSLRRFYPEALFGRLVDLCQPIHKKYQLAVAKVFGRYMNAIVVTTEKVARECIKFVKQERAEPETFLPIDYLDVGRVNERLREQQGCKLLVDVVQTAGGAPELRRVLQFVCGNTLVCDTIEEARSLAFGPERLKTVALDGTLFSKSGVISGGAAHLRSKVRRWEERDLSKLKERKDQLVAELEALRKLGRKEAELKDVRAQAQGSETRLKYTHTELDALRKKTIPGRQAVSAALSCCYATAHYAATASSYWLQHVEISRLESVLSNLESQICVSEESVEKKERELRELKEKTNQVLQLTLILMEDAVFADFCHEIGVANIREYEQEYVKQQQEVDRKRLQFESQRTRVIGQLEYEEEQLKQLSRKLDKLQDTIDKEEDTIQNLKKEEEKLLALVDETEACVQELKDVHANKKSDVSTAKADLDQKAKDLQQVSRDLVRLQKEVLSVEAALDQKRLARHNLLIDCKVQGIPILLLSGAIDDISDVQLDSETQSTFTTGIYEREEQMQIDYSALPRDLKVSTTQPCPRPQGQYHTTLSRDLKVSTTQPFLTTSRSVPHNSALQPQGQYHRTLPRDLKVSTTQPCLRPQGQYHTTPPRDLKVSTTQPCPRPQRQYHTALPKTSRSVLHNPAQGLKALGEEQVERELQALRERLSSLETVILRSEPPNLKALDKMREIKDSLRTVMDTFDESTSIARHRCHEFEQVKVKRFRLFSQCFEQVCVSVDQIYKRMCRNNSAQAILSAENPDEPYLDGISFNCVAPGKRYMAMDNLSGGEKAIAALALIFALHSFRPAPFFVLDEVDAALDNTNIGKARPTHSHLPACTPVTGFIRDQCQEDFQVIVISLKEEFYSRADVLLGVYSEPGENTCSRVLSLDLTPYPLTEDNSSQKDPEM</sequence>
<evidence type="ECO:0000313" key="10">
    <source>
        <dbReference type="Proteomes" id="UP001591681"/>
    </source>
</evidence>
<evidence type="ECO:0000256" key="6">
    <source>
        <dbReference type="SAM" id="Coils"/>
    </source>
</evidence>
<dbReference type="FunFam" id="1.20.1060.20:FF:000001">
    <property type="entry name" value="Structural maintenance of chromosomes 1A"/>
    <property type="match status" value="1"/>
</dbReference>
<keyword evidence="3" id="KW-0158">Chromosome</keyword>
<feature type="coiled-coil region" evidence="6">
    <location>
        <begin position="601"/>
        <end position="776"/>
    </location>
</feature>
<evidence type="ECO:0000313" key="9">
    <source>
        <dbReference type="EMBL" id="KAL2080887.1"/>
    </source>
</evidence>
<gene>
    <name evidence="9" type="ORF">ACEWY4_022740</name>
</gene>
<dbReference type="SUPFAM" id="SSF52540">
    <property type="entry name" value="P-loop containing nucleoside triphosphate hydrolases"/>
    <property type="match status" value="1"/>
</dbReference>
<dbReference type="EMBL" id="JBHFQA010000020">
    <property type="protein sequence ID" value="KAL2080887.1"/>
    <property type="molecule type" value="Genomic_DNA"/>
</dbReference>
<feature type="coiled-coil region" evidence="6">
    <location>
        <begin position="488"/>
        <end position="515"/>
    </location>
</feature>
<feature type="region of interest" description="Disordered" evidence="7">
    <location>
        <begin position="905"/>
        <end position="936"/>
    </location>
</feature>
<protein>
    <recommendedName>
        <fullName evidence="5">Structural maintenance of chromosomes protein</fullName>
    </recommendedName>
</protein>
<evidence type="ECO:0000259" key="8">
    <source>
        <dbReference type="SMART" id="SM00968"/>
    </source>
</evidence>
<dbReference type="GO" id="GO:0005634">
    <property type="term" value="C:nucleus"/>
    <property type="evidence" value="ECO:0007669"/>
    <property type="project" value="UniProtKB-SubCell"/>
</dbReference>
<feature type="region of interest" description="Disordered" evidence="7">
    <location>
        <begin position="119"/>
        <end position="165"/>
    </location>
</feature>
<organism evidence="9 10">
    <name type="scientific">Coilia grayii</name>
    <name type="common">Gray's grenadier anchovy</name>
    <dbReference type="NCBI Taxonomy" id="363190"/>
    <lineage>
        <taxon>Eukaryota</taxon>
        <taxon>Metazoa</taxon>
        <taxon>Chordata</taxon>
        <taxon>Craniata</taxon>
        <taxon>Vertebrata</taxon>
        <taxon>Euteleostomi</taxon>
        <taxon>Actinopterygii</taxon>
        <taxon>Neopterygii</taxon>
        <taxon>Teleostei</taxon>
        <taxon>Clupei</taxon>
        <taxon>Clupeiformes</taxon>
        <taxon>Clupeoidei</taxon>
        <taxon>Engraulidae</taxon>
        <taxon>Coilinae</taxon>
        <taxon>Coilia</taxon>
    </lineage>
</organism>
<dbReference type="SUPFAM" id="SSF75553">
    <property type="entry name" value="Smc hinge domain"/>
    <property type="match status" value="1"/>
</dbReference>
<reference evidence="9 10" key="1">
    <citation type="submission" date="2024-09" db="EMBL/GenBank/DDBJ databases">
        <title>A chromosome-level genome assembly of Gray's grenadier anchovy, Coilia grayii.</title>
        <authorList>
            <person name="Fu Z."/>
        </authorList>
    </citation>
    <scope>NUCLEOTIDE SEQUENCE [LARGE SCALE GENOMIC DNA]</scope>
    <source>
        <strain evidence="9">G4</strain>
        <tissue evidence="9">Muscle</tissue>
    </source>
</reference>